<organism evidence="6 7">
    <name type="scientific">Diploscapter pachys</name>
    <dbReference type="NCBI Taxonomy" id="2018661"/>
    <lineage>
        <taxon>Eukaryota</taxon>
        <taxon>Metazoa</taxon>
        <taxon>Ecdysozoa</taxon>
        <taxon>Nematoda</taxon>
        <taxon>Chromadorea</taxon>
        <taxon>Rhabditida</taxon>
        <taxon>Rhabditina</taxon>
        <taxon>Rhabditomorpha</taxon>
        <taxon>Rhabditoidea</taxon>
        <taxon>Rhabditidae</taxon>
        <taxon>Diploscapter</taxon>
    </lineage>
</organism>
<dbReference type="Proteomes" id="UP000218231">
    <property type="component" value="Unassembled WGS sequence"/>
</dbReference>
<evidence type="ECO:0008006" key="8">
    <source>
        <dbReference type="Google" id="ProtNLM"/>
    </source>
</evidence>
<dbReference type="GO" id="GO:0003723">
    <property type="term" value="F:RNA binding"/>
    <property type="evidence" value="ECO:0007669"/>
    <property type="project" value="InterPro"/>
</dbReference>
<dbReference type="GO" id="GO:0048471">
    <property type="term" value="C:perinuclear region of cytoplasm"/>
    <property type="evidence" value="ECO:0007669"/>
    <property type="project" value="TreeGrafter"/>
</dbReference>
<dbReference type="AlphaFoldDB" id="A0A2A2LZD3"/>
<dbReference type="InterPro" id="IPR056721">
    <property type="entry name" value="DUF7819"/>
</dbReference>
<dbReference type="Gene3D" id="1.25.40.90">
    <property type="match status" value="1"/>
</dbReference>
<dbReference type="Pfam" id="PF01805">
    <property type="entry name" value="Surp"/>
    <property type="match status" value="1"/>
</dbReference>
<dbReference type="OrthoDB" id="21470at2759"/>
<reference evidence="6 7" key="1">
    <citation type="journal article" date="2017" name="Curr. Biol.">
        <title>Genome architecture and evolution of a unichromosomal asexual nematode.</title>
        <authorList>
            <person name="Fradin H."/>
            <person name="Zegar C."/>
            <person name="Gutwein M."/>
            <person name="Lucas J."/>
            <person name="Kovtun M."/>
            <person name="Corcoran D."/>
            <person name="Baugh L.R."/>
            <person name="Kiontke K."/>
            <person name="Gunsalus K."/>
            <person name="Fitch D.H."/>
            <person name="Piano F."/>
        </authorList>
    </citation>
    <scope>NUCLEOTIDE SEQUENCE [LARGE SCALE GENOMIC DNA]</scope>
    <source>
        <strain evidence="6">PF1309</strain>
    </source>
</reference>
<name>A0A2A2LZD3_9BILA</name>
<accession>A0A2A2LZD3</accession>
<dbReference type="InterPro" id="IPR006569">
    <property type="entry name" value="CID_dom"/>
</dbReference>
<feature type="region of interest" description="Disordered" evidence="2">
    <location>
        <begin position="366"/>
        <end position="455"/>
    </location>
</feature>
<feature type="compositionally biased region" description="Basic and acidic residues" evidence="2">
    <location>
        <begin position="385"/>
        <end position="409"/>
    </location>
</feature>
<dbReference type="STRING" id="2018661.A0A2A2LZD3"/>
<evidence type="ECO:0000259" key="3">
    <source>
        <dbReference type="PROSITE" id="PS50128"/>
    </source>
</evidence>
<proteinExistence type="predicted"/>
<dbReference type="SMART" id="SM00443">
    <property type="entry name" value="G_patch"/>
    <property type="match status" value="1"/>
</dbReference>
<sequence>MGDYNRGPPDNYPHHGNQRNDMDWRQGGPVLKTHNPPGPQDPEHRQAITKLAEFVARNGPEFEAITKQKQEGNPKFAFLYYGGPFHEFYVSCVQCEIAKLKAEGFYDKTVSEPSTQGDPKKAQIRIQIDQLRKQITDSESNLTAQREAIPVMKETQLKQVILEAESEKIDKLMKSVNLDGEKLSELLDAMNKGKCSKDAISNCKKWILETCTTDQLREILMMYLLGRVKDPRSSENFRLHILYLVNDWAYHCNRKKLDPITQMLSRYVPQMYAFSFETTSDKSMQQKLEKLVGCWEGSHYFNDQCFKQLRNTAQIITNAKSTELAEYAKLTNQIEVQLQAMYAGYEQQHKNYAAHVEKRIADLESELNEGQPRQPPPLVQPGRRSRFDQHSKNEEELPRDREREWERSNEPPVSQGPGPSNSGSSGGGFGRFSKPPPKETLPPDGDDIDGHPFDETQLMPKLPYYDLPAAIMCPLLKMETLTYDALKPSSMRLPPPVPPSQTLIVAVDQFYRGIKTLDYPRDGNLWERDSLVDFFDRKMRLKQILQEKLANESKTLEDLITNKMSENDVKLMREDQSQRAKEIINRHRKESSYDRDSRDRSITPESDRGRERDRNRKRDDSRTSSPKHAASRSRSPDTPKRYKYSSRRSRSRTRSRSRSRSRTRSRSRGPSKSRSRSPRRSGKRRSRTRSRSDSRSPKRARRSRSVSSSPERPMFGDSSAASTSKRSPTPPRASFGAPISFQLSGQPTVAENKGAMLMQKMGWKGTGLGVKESGISEPITAGEVRDKTDQYRGLGNQPDQFEAYRKARSSGYHERNYSNYMTRHMGQ</sequence>
<comment type="caution">
    <text evidence="6">The sequence shown here is derived from an EMBL/GenBank/DDBJ whole genome shotgun (WGS) entry which is preliminary data.</text>
</comment>
<feature type="coiled-coil region" evidence="1">
    <location>
        <begin position="121"/>
        <end position="148"/>
    </location>
</feature>
<evidence type="ECO:0000313" key="7">
    <source>
        <dbReference type="Proteomes" id="UP000218231"/>
    </source>
</evidence>
<feature type="domain" description="CID" evidence="5">
    <location>
        <begin position="175"/>
        <end position="317"/>
    </location>
</feature>
<dbReference type="Pfam" id="PF04818">
    <property type="entry name" value="CID"/>
    <property type="match status" value="1"/>
</dbReference>
<feature type="compositionally biased region" description="Low complexity" evidence="2">
    <location>
        <begin position="411"/>
        <end position="423"/>
    </location>
</feature>
<dbReference type="InterPro" id="IPR035967">
    <property type="entry name" value="SWAP/Surp_sf"/>
</dbReference>
<feature type="region of interest" description="Disordered" evidence="2">
    <location>
        <begin position="1"/>
        <end position="44"/>
    </location>
</feature>
<evidence type="ECO:0000259" key="4">
    <source>
        <dbReference type="PROSITE" id="PS50174"/>
    </source>
</evidence>
<feature type="domain" description="G-patch" evidence="4">
    <location>
        <begin position="750"/>
        <end position="799"/>
    </location>
</feature>
<evidence type="ECO:0000259" key="5">
    <source>
        <dbReference type="PROSITE" id="PS51391"/>
    </source>
</evidence>
<feature type="compositionally biased region" description="Basic and acidic residues" evidence="2">
    <location>
        <begin position="569"/>
        <end position="622"/>
    </location>
</feature>
<dbReference type="PROSITE" id="PS50128">
    <property type="entry name" value="SURP"/>
    <property type="match status" value="1"/>
</dbReference>
<feature type="compositionally biased region" description="Basic residues" evidence="2">
    <location>
        <begin position="641"/>
        <end position="689"/>
    </location>
</feature>
<evidence type="ECO:0000256" key="1">
    <source>
        <dbReference type="SAM" id="Coils"/>
    </source>
</evidence>
<dbReference type="PROSITE" id="PS50174">
    <property type="entry name" value="G_PATCH"/>
    <property type="match status" value="1"/>
</dbReference>
<evidence type="ECO:0000256" key="2">
    <source>
        <dbReference type="SAM" id="MobiDB-lite"/>
    </source>
</evidence>
<feature type="region of interest" description="Disordered" evidence="2">
    <location>
        <begin position="569"/>
        <end position="739"/>
    </location>
</feature>
<dbReference type="Pfam" id="PF01585">
    <property type="entry name" value="G-patch"/>
    <property type="match status" value="1"/>
</dbReference>
<dbReference type="InterPro" id="IPR008942">
    <property type="entry name" value="ENTH_VHS"/>
</dbReference>
<dbReference type="InterPro" id="IPR000467">
    <property type="entry name" value="G_patch_dom"/>
</dbReference>
<keyword evidence="1" id="KW-0175">Coiled coil</keyword>
<protein>
    <recommendedName>
        <fullName evidence="8">G-patch domain-containing protein</fullName>
    </recommendedName>
</protein>
<dbReference type="PANTHER" id="PTHR12323:SF0">
    <property type="entry name" value="CALCIUM HOMEOSTASIS ENDOPLASMIC RETICULUM PROTEIN"/>
    <property type="match status" value="1"/>
</dbReference>
<gene>
    <name evidence="6" type="ORF">WR25_20114</name>
</gene>
<dbReference type="PANTHER" id="PTHR12323">
    <property type="entry name" value="SR-RELATED CTD ASSOCIATED FACTOR 6"/>
    <property type="match status" value="1"/>
</dbReference>
<dbReference type="SUPFAM" id="SSF109905">
    <property type="entry name" value="Surp module (SWAP domain)"/>
    <property type="match status" value="1"/>
</dbReference>
<evidence type="ECO:0000313" key="6">
    <source>
        <dbReference type="EMBL" id="PAV91621.1"/>
    </source>
</evidence>
<dbReference type="Pfam" id="PF25127">
    <property type="entry name" value="DUF7819"/>
    <property type="match status" value="1"/>
</dbReference>
<dbReference type="PROSITE" id="PS51391">
    <property type="entry name" value="CID"/>
    <property type="match status" value="1"/>
</dbReference>
<feature type="domain" description="SURP motif" evidence="3">
    <location>
        <begin position="47"/>
        <end position="89"/>
    </location>
</feature>
<keyword evidence="7" id="KW-1185">Reference proteome</keyword>
<dbReference type="GO" id="GO:0006396">
    <property type="term" value="P:RNA processing"/>
    <property type="evidence" value="ECO:0007669"/>
    <property type="project" value="InterPro"/>
</dbReference>
<dbReference type="GO" id="GO:0006874">
    <property type="term" value="P:intracellular calcium ion homeostasis"/>
    <property type="evidence" value="ECO:0007669"/>
    <property type="project" value="TreeGrafter"/>
</dbReference>
<dbReference type="InterPro" id="IPR000061">
    <property type="entry name" value="Surp"/>
</dbReference>
<dbReference type="EMBL" id="LIAE01006301">
    <property type="protein sequence ID" value="PAV91621.1"/>
    <property type="molecule type" value="Genomic_DNA"/>
</dbReference>
<dbReference type="Gene3D" id="1.10.10.790">
    <property type="entry name" value="Surp module"/>
    <property type="match status" value="1"/>
</dbReference>
<dbReference type="SMART" id="SM00648">
    <property type="entry name" value="SWAP"/>
    <property type="match status" value="1"/>
</dbReference>